<evidence type="ECO:0000313" key="3">
    <source>
        <dbReference type="Proteomes" id="UP000007264"/>
    </source>
</evidence>
<reference evidence="2 3" key="1">
    <citation type="journal article" date="2012" name="Genome Biol.">
        <title>The genome of the polar eukaryotic microalga coccomyxa subellipsoidea reveals traits of cold adaptation.</title>
        <authorList>
            <person name="Blanc G."/>
            <person name="Agarkova I."/>
            <person name="Grimwood J."/>
            <person name="Kuo A."/>
            <person name="Brueggeman A."/>
            <person name="Dunigan D."/>
            <person name="Gurnon J."/>
            <person name="Ladunga I."/>
            <person name="Lindquist E."/>
            <person name="Lucas S."/>
            <person name="Pangilinan J."/>
            <person name="Proschold T."/>
            <person name="Salamov A."/>
            <person name="Schmutz J."/>
            <person name="Weeks D."/>
            <person name="Yamada T."/>
            <person name="Claverie J.M."/>
            <person name="Grigoriev I."/>
            <person name="Van Etten J."/>
            <person name="Lomsadze A."/>
            <person name="Borodovsky M."/>
        </authorList>
    </citation>
    <scope>NUCLEOTIDE SEQUENCE [LARGE SCALE GENOMIC DNA]</scope>
    <source>
        <strain evidence="2 3">C-169</strain>
    </source>
</reference>
<evidence type="ECO:0000256" key="1">
    <source>
        <dbReference type="SAM" id="MobiDB-lite"/>
    </source>
</evidence>
<feature type="region of interest" description="Disordered" evidence="1">
    <location>
        <begin position="32"/>
        <end position="54"/>
    </location>
</feature>
<comment type="caution">
    <text evidence="2">The sequence shown here is derived from an EMBL/GenBank/DDBJ whole genome shotgun (WGS) entry which is preliminary data.</text>
</comment>
<protein>
    <submittedName>
        <fullName evidence="2">Uncharacterized protein</fullName>
    </submittedName>
</protein>
<gene>
    <name evidence="2" type="ORF">COCSUDRAFT_34630</name>
</gene>
<proteinExistence type="predicted"/>
<accession>I0YI63</accession>
<organism evidence="2 3">
    <name type="scientific">Coccomyxa subellipsoidea (strain C-169)</name>
    <name type="common">Green microalga</name>
    <dbReference type="NCBI Taxonomy" id="574566"/>
    <lineage>
        <taxon>Eukaryota</taxon>
        <taxon>Viridiplantae</taxon>
        <taxon>Chlorophyta</taxon>
        <taxon>core chlorophytes</taxon>
        <taxon>Trebouxiophyceae</taxon>
        <taxon>Trebouxiophyceae incertae sedis</taxon>
        <taxon>Coccomyxaceae</taxon>
        <taxon>Coccomyxa</taxon>
        <taxon>Coccomyxa subellipsoidea</taxon>
    </lineage>
</organism>
<keyword evidence="3" id="KW-1185">Reference proteome</keyword>
<dbReference type="EMBL" id="AGSI01000027">
    <property type="protein sequence ID" value="EIE18082.1"/>
    <property type="molecule type" value="Genomic_DNA"/>
</dbReference>
<sequence>MAGPVHGSEKQRNPMPIPIVGVIRINESVFDSSDARRKRGKSKNRLNIFRRPLL</sequence>
<dbReference type="KEGG" id="csl:COCSUDRAFT_34630"/>
<evidence type="ECO:0000313" key="2">
    <source>
        <dbReference type="EMBL" id="EIE18082.1"/>
    </source>
</evidence>
<dbReference type="Proteomes" id="UP000007264">
    <property type="component" value="Unassembled WGS sequence"/>
</dbReference>
<dbReference type="RefSeq" id="XP_005642626.1">
    <property type="nucleotide sequence ID" value="XM_005642569.1"/>
</dbReference>
<name>I0YI63_COCSC</name>
<dbReference type="AlphaFoldDB" id="I0YI63"/>
<dbReference type="GeneID" id="17036036"/>
<feature type="non-terminal residue" evidence="2">
    <location>
        <position position="54"/>
    </location>
</feature>